<dbReference type="AlphaFoldDB" id="A0A7D8YX51"/>
<evidence type="ECO:0000256" key="2">
    <source>
        <dbReference type="ARBA" id="ARBA00022692"/>
    </source>
</evidence>
<protein>
    <recommendedName>
        <fullName evidence="8">Major facilitator superfamily (MFS) profile domain-containing protein</fullName>
    </recommendedName>
</protein>
<dbReference type="GO" id="GO:0022857">
    <property type="term" value="F:transmembrane transporter activity"/>
    <property type="evidence" value="ECO:0007669"/>
    <property type="project" value="InterPro"/>
</dbReference>
<dbReference type="EMBL" id="QKWK01000009">
    <property type="protein sequence ID" value="TXT07100.1"/>
    <property type="molecule type" value="Genomic_DNA"/>
</dbReference>
<comment type="caution">
    <text evidence="6">The sequence shown here is derived from an EMBL/GenBank/DDBJ whole genome shotgun (WGS) entry which is preliminary data.</text>
</comment>
<reference evidence="6 7" key="1">
    <citation type="journal article" date="2019" name="PLoS Genet.">
        <title>Convergent evolution of linked mating-type loci in basidiomycete fungi.</title>
        <authorList>
            <person name="Sun S."/>
            <person name="Coelho M.A."/>
            <person name="Heitman J."/>
            <person name="Nowrousian M."/>
        </authorList>
    </citation>
    <scope>NUCLEOTIDE SEQUENCE [LARGE SCALE GENOMIC DNA]</scope>
    <source>
        <strain evidence="6 7">CBS 4282</strain>
    </source>
</reference>
<keyword evidence="4 5" id="KW-0472">Membrane</keyword>
<dbReference type="InterPro" id="IPR051617">
    <property type="entry name" value="UNC-93-like_regulator"/>
</dbReference>
<feature type="transmembrane region" description="Helical" evidence="5">
    <location>
        <begin position="48"/>
        <end position="67"/>
    </location>
</feature>
<evidence type="ECO:0000256" key="1">
    <source>
        <dbReference type="ARBA" id="ARBA00004141"/>
    </source>
</evidence>
<sequence>MFTAMNGLGAGGTTNVILVDIANSVLYGVFSLTGFVGGSITNVIGVRLTLCIGTTGYALYIGSLWSYQLHGTSAFLVVAGGVLGFTAGLLWSAQGQIMLAYPAEKDKGRAFGLFWSIFCLGGVVGASIALGILHQSSLPAVSTGVYLAFMIIMLSSIVTSLLILPPNHVVRADGTLVEMQPSISVAVELREFVKLFRDWRMIALLPLFFTSNYFYAYQASVVSALYNARTRALSSFLTNLGSIVGANFIGAVLDHTPLKRRGRAITAFAVVAGIQLLMYSSALAFQIQYDLKRPDAAKGIEGRHWDWTNPRTRGPLMLFLLFFIGDASYQGLAYYILSSLTNDPFRLARMTGYYKGLQSAGAAIAFGMDAVATPYLTELLVCFALVLFAFPLALLVVLKIKDSSYEDEKTYHVENITAGDLHNAALPEGHGAKAESKQDLELARATPAEEGAEDAKVVVL</sequence>
<keyword evidence="3 5" id="KW-1133">Transmembrane helix</keyword>
<keyword evidence="2 5" id="KW-0812">Transmembrane</keyword>
<evidence type="ECO:0000256" key="4">
    <source>
        <dbReference type="ARBA" id="ARBA00023136"/>
    </source>
</evidence>
<dbReference type="SUPFAM" id="SSF103473">
    <property type="entry name" value="MFS general substrate transporter"/>
    <property type="match status" value="1"/>
</dbReference>
<organism evidence="6 7">
    <name type="scientific">Vanrija humicola</name>
    <name type="common">Yeast</name>
    <name type="synonym">Cryptococcus humicola</name>
    <dbReference type="NCBI Taxonomy" id="5417"/>
    <lineage>
        <taxon>Eukaryota</taxon>
        <taxon>Fungi</taxon>
        <taxon>Dikarya</taxon>
        <taxon>Basidiomycota</taxon>
        <taxon>Agaricomycotina</taxon>
        <taxon>Tremellomycetes</taxon>
        <taxon>Trichosporonales</taxon>
        <taxon>Trichosporonaceae</taxon>
        <taxon>Vanrija</taxon>
    </lineage>
</organism>
<dbReference type="PANTHER" id="PTHR23294:SF17">
    <property type="entry name" value="DUF895 DOMAIN MEMBRANE PROTEIN"/>
    <property type="match status" value="1"/>
</dbReference>
<keyword evidence="7" id="KW-1185">Reference proteome</keyword>
<dbReference type="OrthoDB" id="196103at2759"/>
<evidence type="ECO:0000313" key="6">
    <source>
        <dbReference type="EMBL" id="TXT07100.1"/>
    </source>
</evidence>
<evidence type="ECO:0000313" key="7">
    <source>
        <dbReference type="Proteomes" id="UP000473826"/>
    </source>
</evidence>
<feature type="transmembrane region" description="Helical" evidence="5">
    <location>
        <begin position="145"/>
        <end position="164"/>
    </location>
</feature>
<name>A0A7D8YX51_VANHU</name>
<evidence type="ECO:0008006" key="8">
    <source>
        <dbReference type="Google" id="ProtNLM"/>
    </source>
</evidence>
<comment type="subcellular location">
    <subcellularLocation>
        <location evidence="1">Membrane</location>
        <topology evidence="1">Multi-pass membrane protein</topology>
    </subcellularLocation>
</comment>
<dbReference type="InterPro" id="IPR011701">
    <property type="entry name" value="MFS"/>
</dbReference>
<feature type="transmembrane region" description="Helical" evidence="5">
    <location>
        <begin position="112"/>
        <end position="133"/>
    </location>
</feature>
<feature type="transmembrane region" description="Helical" evidence="5">
    <location>
        <begin position="73"/>
        <end position="91"/>
    </location>
</feature>
<accession>A0A7D8YX51</accession>
<feature type="transmembrane region" description="Helical" evidence="5">
    <location>
        <begin position="236"/>
        <end position="253"/>
    </location>
</feature>
<feature type="transmembrane region" description="Helical" evidence="5">
    <location>
        <begin position="199"/>
        <end position="216"/>
    </location>
</feature>
<proteinExistence type="predicted"/>
<dbReference type="PANTHER" id="PTHR23294">
    <property type="entry name" value="ET TRANSLATION PRODUCT-RELATED"/>
    <property type="match status" value="1"/>
</dbReference>
<dbReference type="Gene3D" id="1.20.1250.20">
    <property type="entry name" value="MFS general substrate transporter like domains"/>
    <property type="match status" value="1"/>
</dbReference>
<dbReference type="InterPro" id="IPR036259">
    <property type="entry name" value="MFS_trans_sf"/>
</dbReference>
<feature type="transmembrane region" description="Helical" evidence="5">
    <location>
        <begin position="357"/>
        <end position="377"/>
    </location>
</feature>
<dbReference type="Proteomes" id="UP000473826">
    <property type="component" value="Unassembled WGS sequence"/>
</dbReference>
<evidence type="ECO:0000256" key="3">
    <source>
        <dbReference type="ARBA" id="ARBA00022989"/>
    </source>
</evidence>
<gene>
    <name evidence="6" type="ORF">VHUM_03270</name>
</gene>
<feature type="transmembrane region" description="Helical" evidence="5">
    <location>
        <begin position="16"/>
        <end position="36"/>
    </location>
</feature>
<dbReference type="GO" id="GO:0016020">
    <property type="term" value="C:membrane"/>
    <property type="evidence" value="ECO:0007669"/>
    <property type="project" value="UniProtKB-SubCell"/>
</dbReference>
<dbReference type="Pfam" id="PF07690">
    <property type="entry name" value="MFS_1"/>
    <property type="match status" value="1"/>
</dbReference>
<evidence type="ECO:0000256" key="5">
    <source>
        <dbReference type="SAM" id="Phobius"/>
    </source>
</evidence>
<feature type="transmembrane region" description="Helical" evidence="5">
    <location>
        <begin position="316"/>
        <end position="337"/>
    </location>
</feature>
<feature type="transmembrane region" description="Helical" evidence="5">
    <location>
        <begin position="265"/>
        <end position="285"/>
    </location>
</feature>
<feature type="transmembrane region" description="Helical" evidence="5">
    <location>
        <begin position="383"/>
        <end position="400"/>
    </location>
</feature>